<evidence type="ECO:0000256" key="2">
    <source>
        <dbReference type="SAM" id="Phobius"/>
    </source>
</evidence>
<accession>A0AAD9YZ33</accession>
<feature type="compositionally biased region" description="Basic and acidic residues" evidence="1">
    <location>
        <begin position="7"/>
        <end position="20"/>
    </location>
</feature>
<dbReference type="EMBL" id="JASNWA010000011">
    <property type="protein sequence ID" value="KAK3166927.1"/>
    <property type="molecule type" value="Genomic_DNA"/>
</dbReference>
<evidence type="ECO:0000313" key="5">
    <source>
        <dbReference type="Proteomes" id="UP001276659"/>
    </source>
</evidence>
<dbReference type="SUPFAM" id="SSF55729">
    <property type="entry name" value="Acyl-CoA N-acyltransferases (Nat)"/>
    <property type="match status" value="1"/>
</dbReference>
<keyword evidence="5" id="KW-1185">Reference proteome</keyword>
<evidence type="ECO:0000313" key="4">
    <source>
        <dbReference type="EMBL" id="KAK3166927.1"/>
    </source>
</evidence>
<feature type="transmembrane region" description="Helical" evidence="2">
    <location>
        <begin position="165"/>
        <end position="192"/>
    </location>
</feature>
<dbReference type="InterPro" id="IPR016181">
    <property type="entry name" value="Acyl_CoA_acyltransferase"/>
</dbReference>
<feature type="domain" description="N-acetyltransferase" evidence="3">
    <location>
        <begin position="66"/>
        <end position="119"/>
    </location>
</feature>
<dbReference type="CDD" id="cd04301">
    <property type="entry name" value="NAT_SF"/>
    <property type="match status" value="1"/>
</dbReference>
<dbReference type="GO" id="GO:0016747">
    <property type="term" value="F:acyltransferase activity, transferring groups other than amino-acyl groups"/>
    <property type="evidence" value="ECO:0007669"/>
    <property type="project" value="InterPro"/>
</dbReference>
<keyword evidence="2" id="KW-0472">Membrane</keyword>
<organism evidence="4 5">
    <name type="scientific">Lepraria neglecta</name>
    <dbReference type="NCBI Taxonomy" id="209136"/>
    <lineage>
        <taxon>Eukaryota</taxon>
        <taxon>Fungi</taxon>
        <taxon>Dikarya</taxon>
        <taxon>Ascomycota</taxon>
        <taxon>Pezizomycotina</taxon>
        <taxon>Lecanoromycetes</taxon>
        <taxon>OSLEUM clade</taxon>
        <taxon>Lecanoromycetidae</taxon>
        <taxon>Lecanorales</taxon>
        <taxon>Lecanorineae</taxon>
        <taxon>Stereocaulaceae</taxon>
        <taxon>Lepraria</taxon>
    </lineage>
</organism>
<dbReference type="Proteomes" id="UP001276659">
    <property type="component" value="Unassembled WGS sequence"/>
</dbReference>
<dbReference type="PANTHER" id="PTHR42791">
    <property type="entry name" value="GNAT FAMILY ACETYLTRANSFERASE"/>
    <property type="match status" value="1"/>
</dbReference>
<keyword evidence="2" id="KW-0812">Transmembrane</keyword>
<gene>
    <name evidence="4" type="ORF">OEA41_010052</name>
</gene>
<protein>
    <recommendedName>
        <fullName evidence="3">N-acetyltransferase domain-containing protein</fullName>
    </recommendedName>
</protein>
<dbReference type="InterPro" id="IPR052523">
    <property type="entry name" value="Trichothecene_AcTrans"/>
</dbReference>
<proteinExistence type="predicted"/>
<dbReference type="InterPro" id="IPR000182">
    <property type="entry name" value="GNAT_dom"/>
</dbReference>
<sequence length="193" mass="21329">MQGGVRAGKDGDGGMERASDAESEVETGNTAGWEADVSNVFCPEFSGMYKAKLKDMYERHTNGKDHAYWGTVMVLPAWQRCGIGSAIVQWALENLRLDTMPVFLNAQPDGNRLYQKYGWLDVKNFDIDLSDCAGPNRGGELFEAIQNYSTPKVGKHRNLKEVRRFIVVVVVPLIVSVSEDLGFVVRVATIIAA</sequence>
<dbReference type="Pfam" id="PF13508">
    <property type="entry name" value="Acetyltransf_7"/>
    <property type="match status" value="1"/>
</dbReference>
<dbReference type="AlphaFoldDB" id="A0AAD9YZ33"/>
<evidence type="ECO:0000256" key="1">
    <source>
        <dbReference type="SAM" id="MobiDB-lite"/>
    </source>
</evidence>
<comment type="caution">
    <text evidence="4">The sequence shown here is derived from an EMBL/GenBank/DDBJ whole genome shotgun (WGS) entry which is preliminary data.</text>
</comment>
<feature type="region of interest" description="Disordered" evidence="1">
    <location>
        <begin position="1"/>
        <end position="29"/>
    </location>
</feature>
<reference evidence="4" key="1">
    <citation type="submission" date="2022-11" db="EMBL/GenBank/DDBJ databases">
        <title>Chromosomal genome sequence assembly and mating type (MAT) locus characterization of the leprose asexual lichenized fungus Lepraria neglecta (Nyl.) Erichsen.</title>
        <authorList>
            <person name="Allen J.L."/>
            <person name="Pfeffer B."/>
        </authorList>
    </citation>
    <scope>NUCLEOTIDE SEQUENCE</scope>
    <source>
        <strain evidence="4">Allen 5258</strain>
    </source>
</reference>
<dbReference type="PANTHER" id="PTHR42791:SF1">
    <property type="entry name" value="N-ACETYLTRANSFERASE DOMAIN-CONTAINING PROTEIN"/>
    <property type="match status" value="1"/>
</dbReference>
<dbReference type="Gene3D" id="3.40.630.30">
    <property type="match status" value="1"/>
</dbReference>
<keyword evidence="2" id="KW-1133">Transmembrane helix</keyword>
<name>A0AAD9YZ33_9LECA</name>
<evidence type="ECO:0000259" key="3">
    <source>
        <dbReference type="Pfam" id="PF13508"/>
    </source>
</evidence>